<feature type="transmembrane region" description="Helical" evidence="1">
    <location>
        <begin position="28"/>
        <end position="61"/>
    </location>
</feature>
<keyword evidence="1" id="KW-0812">Transmembrane</keyword>
<evidence type="ECO:0000313" key="3">
    <source>
        <dbReference type="Proteomes" id="UP001597389"/>
    </source>
</evidence>
<keyword evidence="3" id="KW-1185">Reference proteome</keyword>
<gene>
    <name evidence="2" type="ORF">ACFSW8_02505</name>
</gene>
<comment type="caution">
    <text evidence="2">The sequence shown here is derived from an EMBL/GenBank/DDBJ whole genome shotgun (WGS) entry which is preliminary data.</text>
</comment>
<organism evidence="2 3">
    <name type="scientific">Rubritalea tangerina</name>
    <dbReference type="NCBI Taxonomy" id="430798"/>
    <lineage>
        <taxon>Bacteria</taxon>
        <taxon>Pseudomonadati</taxon>
        <taxon>Verrucomicrobiota</taxon>
        <taxon>Verrucomicrobiia</taxon>
        <taxon>Verrucomicrobiales</taxon>
        <taxon>Rubritaleaceae</taxon>
        <taxon>Rubritalea</taxon>
    </lineage>
</organism>
<proteinExistence type="predicted"/>
<evidence type="ECO:0000313" key="2">
    <source>
        <dbReference type="EMBL" id="MFD2157764.1"/>
    </source>
</evidence>
<dbReference type="RefSeq" id="WP_377089154.1">
    <property type="nucleotide sequence ID" value="NZ_JBHSJL010000014.1"/>
</dbReference>
<reference evidence="3" key="1">
    <citation type="journal article" date="2019" name="Int. J. Syst. Evol. Microbiol.">
        <title>The Global Catalogue of Microorganisms (GCM) 10K type strain sequencing project: providing services to taxonomists for standard genome sequencing and annotation.</title>
        <authorList>
            <consortium name="The Broad Institute Genomics Platform"/>
            <consortium name="The Broad Institute Genome Sequencing Center for Infectious Disease"/>
            <person name="Wu L."/>
            <person name="Ma J."/>
        </authorList>
    </citation>
    <scope>NUCLEOTIDE SEQUENCE [LARGE SCALE GENOMIC DNA]</scope>
    <source>
        <strain evidence="3">CCUG 57942</strain>
    </source>
</reference>
<accession>A0ABW4Z785</accession>
<protein>
    <submittedName>
        <fullName evidence="2">Uncharacterized protein</fullName>
    </submittedName>
</protein>
<dbReference type="EMBL" id="JBHUJB010000011">
    <property type="protein sequence ID" value="MFD2157764.1"/>
    <property type="molecule type" value="Genomic_DNA"/>
</dbReference>
<keyword evidence="1" id="KW-0472">Membrane</keyword>
<keyword evidence="1" id="KW-1133">Transmembrane helix</keyword>
<evidence type="ECO:0000256" key="1">
    <source>
        <dbReference type="SAM" id="Phobius"/>
    </source>
</evidence>
<sequence length="272" mass="31600">MQESLTVIGIILIGMALRSCRKRLFRKLGALVYLLASGVIVYFLTANLLLSIASIFLWFLLPWIELGSRVRKLRLPLKNHLHEEGRPRLQHFPEAAHNIDELEALDFEHSSDYSWDWAGSSQHYSFYWHPEERAVVTICLCKQSNIAFSYLTISSRCKDGKVYRTSNFPFSPTLKNAPHVSWNQLTCRHCTLEDSLNNHRRFIQKKGTDFDALMMPDPDALNEEVENDMATQIQHNLDSGIITLSENGKFRYSFRGLCFLWRQFIKDMIRLS</sequence>
<name>A0ABW4Z785_9BACT</name>
<dbReference type="Proteomes" id="UP001597389">
    <property type="component" value="Unassembled WGS sequence"/>
</dbReference>